<feature type="signal peptide" evidence="2">
    <location>
        <begin position="1"/>
        <end position="18"/>
    </location>
</feature>
<sequence length="304" mass="30947">MKFSTIFSVFSAASLAAATSSIASTSTAPSSTSSSGPRPTTLSSERGGFHYSLSTDDPNIRMFPVCVMVRTRYFCAVYEIDRDELYNMVMGMASEASRLGSTTTSGPVSTTSSNAPAPTEAAGSQSPQIAQFDSCNFELNGWVCQVDPVRGSEDADDVAAVRQASANLYATNAEAASSESSSVPDATSMDTDESEEEYDEEIEMEPKPSVLVRAEEAGNSGSLCGRCSKCKCGKHGAAAATGAYGTGAYGTGVAHPTGTGVAYPTGTGAINPSGSGVGATDVPTAGAKQLAVPLAGLMIAALAL</sequence>
<feature type="compositionally biased region" description="Low complexity" evidence="1">
    <location>
        <begin position="101"/>
        <end position="113"/>
    </location>
</feature>
<comment type="caution">
    <text evidence="3">The sequence shown here is derived from an EMBL/GenBank/DDBJ whole genome shotgun (WGS) entry which is preliminary data.</text>
</comment>
<proteinExistence type="predicted"/>
<keyword evidence="4" id="KW-1185">Reference proteome</keyword>
<evidence type="ECO:0000256" key="2">
    <source>
        <dbReference type="SAM" id="SignalP"/>
    </source>
</evidence>
<reference evidence="3 4" key="1">
    <citation type="submission" date="2015-04" db="EMBL/GenBank/DDBJ databases">
        <title>Genome sequence of Ceratocystis platani, a major pathogen of plane trees.</title>
        <authorList>
            <person name="Belbahri L."/>
        </authorList>
    </citation>
    <scope>NUCLEOTIDE SEQUENCE [LARGE SCALE GENOMIC DNA]</scope>
    <source>
        <strain evidence="3 4">CFO</strain>
    </source>
</reference>
<feature type="region of interest" description="Disordered" evidence="1">
    <location>
        <begin position="172"/>
        <end position="204"/>
    </location>
</feature>
<feature type="region of interest" description="Disordered" evidence="1">
    <location>
        <begin position="98"/>
        <end position="127"/>
    </location>
</feature>
<dbReference type="Proteomes" id="UP000034841">
    <property type="component" value="Unassembled WGS sequence"/>
</dbReference>
<evidence type="ECO:0000313" key="3">
    <source>
        <dbReference type="EMBL" id="KKF95436.1"/>
    </source>
</evidence>
<feature type="compositionally biased region" description="Low complexity" evidence="1">
    <location>
        <begin position="25"/>
        <end position="44"/>
    </location>
</feature>
<dbReference type="EMBL" id="LBBL01000095">
    <property type="protein sequence ID" value="KKF95436.1"/>
    <property type="molecule type" value="Genomic_DNA"/>
</dbReference>
<feature type="compositionally biased region" description="Acidic residues" evidence="1">
    <location>
        <begin position="190"/>
        <end position="203"/>
    </location>
</feature>
<dbReference type="AlphaFoldDB" id="A0A0F8B270"/>
<evidence type="ECO:0000256" key="1">
    <source>
        <dbReference type="SAM" id="MobiDB-lite"/>
    </source>
</evidence>
<organism evidence="3 4">
    <name type="scientific">Ceratocystis fimbriata f. sp. platani</name>
    <dbReference type="NCBI Taxonomy" id="88771"/>
    <lineage>
        <taxon>Eukaryota</taxon>
        <taxon>Fungi</taxon>
        <taxon>Dikarya</taxon>
        <taxon>Ascomycota</taxon>
        <taxon>Pezizomycotina</taxon>
        <taxon>Sordariomycetes</taxon>
        <taxon>Hypocreomycetidae</taxon>
        <taxon>Microascales</taxon>
        <taxon>Ceratocystidaceae</taxon>
        <taxon>Ceratocystis</taxon>
    </lineage>
</organism>
<gene>
    <name evidence="3" type="ORF">CFO_g2201</name>
</gene>
<accession>A0A0F8B270</accession>
<feature type="region of interest" description="Disordered" evidence="1">
    <location>
        <begin position="25"/>
        <end position="50"/>
    </location>
</feature>
<keyword evidence="2" id="KW-0732">Signal</keyword>
<feature type="compositionally biased region" description="Low complexity" evidence="1">
    <location>
        <begin position="173"/>
        <end position="182"/>
    </location>
</feature>
<name>A0A0F8B270_CERFI</name>
<evidence type="ECO:0000313" key="4">
    <source>
        <dbReference type="Proteomes" id="UP000034841"/>
    </source>
</evidence>
<feature type="chain" id="PRO_5002527336" evidence="2">
    <location>
        <begin position="19"/>
        <end position="304"/>
    </location>
</feature>
<protein>
    <submittedName>
        <fullName evidence="3">Uncharacterized protein</fullName>
    </submittedName>
</protein>